<evidence type="ECO:0000313" key="2">
    <source>
        <dbReference type="Proteomes" id="UP000735302"/>
    </source>
</evidence>
<accession>A0AAV3ZU27</accession>
<organism evidence="1 2">
    <name type="scientific">Plakobranchus ocellatus</name>
    <dbReference type="NCBI Taxonomy" id="259542"/>
    <lineage>
        <taxon>Eukaryota</taxon>
        <taxon>Metazoa</taxon>
        <taxon>Spiralia</taxon>
        <taxon>Lophotrochozoa</taxon>
        <taxon>Mollusca</taxon>
        <taxon>Gastropoda</taxon>
        <taxon>Heterobranchia</taxon>
        <taxon>Euthyneura</taxon>
        <taxon>Panpulmonata</taxon>
        <taxon>Sacoglossa</taxon>
        <taxon>Placobranchoidea</taxon>
        <taxon>Plakobranchidae</taxon>
        <taxon>Plakobranchus</taxon>
    </lineage>
</organism>
<comment type="caution">
    <text evidence="1">The sequence shown here is derived from an EMBL/GenBank/DDBJ whole genome shotgun (WGS) entry which is preliminary data.</text>
</comment>
<dbReference type="Proteomes" id="UP000735302">
    <property type="component" value="Unassembled WGS sequence"/>
</dbReference>
<evidence type="ECO:0000313" key="1">
    <source>
        <dbReference type="EMBL" id="GFN98046.1"/>
    </source>
</evidence>
<proteinExistence type="predicted"/>
<gene>
    <name evidence="1" type="ORF">PoB_002455200</name>
</gene>
<dbReference type="AlphaFoldDB" id="A0AAV3ZU27"/>
<name>A0AAV3ZU27_9GAST</name>
<dbReference type="EMBL" id="BLXT01002832">
    <property type="protein sequence ID" value="GFN98046.1"/>
    <property type="molecule type" value="Genomic_DNA"/>
</dbReference>
<reference evidence="1 2" key="1">
    <citation type="journal article" date="2021" name="Elife">
        <title>Chloroplast acquisition without the gene transfer in kleptoplastic sea slugs, Plakobranchus ocellatus.</title>
        <authorList>
            <person name="Maeda T."/>
            <person name="Takahashi S."/>
            <person name="Yoshida T."/>
            <person name="Shimamura S."/>
            <person name="Takaki Y."/>
            <person name="Nagai Y."/>
            <person name="Toyoda A."/>
            <person name="Suzuki Y."/>
            <person name="Arimoto A."/>
            <person name="Ishii H."/>
            <person name="Satoh N."/>
            <person name="Nishiyama T."/>
            <person name="Hasebe M."/>
            <person name="Maruyama T."/>
            <person name="Minagawa J."/>
            <person name="Obokata J."/>
            <person name="Shigenobu S."/>
        </authorList>
    </citation>
    <scope>NUCLEOTIDE SEQUENCE [LARGE SCALE GENOMIC DNA]</scope>
</reference>
<sequence length="90" mass="9543">MPSVGLVRFGLLYIASPQQCDLRIPGAPLGQAAGGGARTHDRRVPADLRANSLSTVPPKSFSEDICTITSMLESETSIPISSDKNTVKVF</sequence>
<protein>
    <submittedName>
        <fullName evidence="1">Uncharacterized protein</fullName>
    </submittedName>
</protein>
<keyword evidence="2" id="KW-1185">Reference proteome</keyword>